<gene>
    <name evidence="3" type="ORF">DL546_001011</name>
</gene>
<dbReference type="OrthoDB" id="5358475at2759"/>
<evidence type="ECO:0000313" key="3">
    <source>
        <dbReference type="EMBL" id="RKU39813.1"/>
    </source>
</evidence>
<dbReference type="PANTHER" id="PTHR31151:SF0">
    <property type="entry name" value="PROLINE-TRNA LIGASE (DUF1680)"/>
    <property type="match status" value="1"/>
</dbReference>
<feature type="domain" description="Non-reducing end beta-L-arabinofuranosidase-like GH127 middle" evidence="2">
    <location>
        <begin position="893"/>
        <end position="959"/>
    </location>
</feature>
<evidence type="ECO:0000313" key="4">
    <source>
        <dbReference type="Proteomes" id="UP000275385"/>
    </source>
</evidence>
<accession>A0A420XVW5</accession>
<comment type="caution">
    <text evidence="3">The sequence shown here is derived from an EMBL/GenBank/DDBJ whole genome shotgun (WGS) entry which is preliminary data.</text>
</comment>
<dbReference type="PANTHER" id="PTHR31151">
    <property type="entry name" value="PROLINE-TRNA LIGASE (DUF1680)"/>
    <property type="match status" value="1"/>
</dbReference>
<proteinExistence type="predicted"/>
<evidence type="ECO:0000259" key="2">
    <source>
        <dbReference type="Pfam" id="PF20736"/>
    </source>
</evidence>
<reference evidence="3 4" key="1">
    <citation type="submission" date="2018-08" db="EMBL/GenBank/DDBJ databases">
        <title>Draft genome of the lignicolous fungus Coniochaeta pulveracea.</title>
        <authorList>
            <person name="Borstlap C.J."/>
            <person name="De Witt R.N."/>
            <person name="Botha A."/>
            <person name="Volschenk H."/>
        </authorList>
    </citation>
    <scope>NUCLEOTIDE SEQUENCE [LARGE SCALE GENOMIC DNA]</scope>
    <source>
        <strain evidence="3 4">CAB683</strain>
    </source>
</reference>
<dbReference type="EMBL" id="QVQW01000144">
    <property type="protein sequence ID" value="RKU39813.1"/>
    <property type="molecule type" value="Genomic_DNA"/>
</dbReference>
<keyword evidence="4" id="KW-1185">Reference proteome</keyword>
<dbReference type="InterPro" id="IPR049046">
    <property type="entry name" value="Beta-AFase-like_GH127_middle"/>
</dbReference>
<dbReference type="Pfam" id="PF20736">
    <property type="entry name" value="Glyco_hydro127M"/>
    <property type="match status" value="1"/>
</dbReference>
<organism evidence="3 4">
    <name type="scientific">Coniochaeta pulveracea</name>
    <dbReference type="NCBI Taxonomy" id="177199"/>
    <lineage>
        <taxon>Eukaryota</taxon>
        <taxon>Fungi</taxon>
        <taxon>Dikarya</taxon>
        <taxon>Ascomycota</taxon>
        <taxon>Pezizomycotina</taxon>
        <taxon>Sordariomycetes</taxon>
        <taxon>Sordariomycetidae</taxon>
        <taxon>Coniochaetales</taxon>
        <taxon>Coniochaetaceae</taxon>
        <taxon>Coniochaeta</taxon>
    </lineage>
</organism>
<evidence type="ECO:0000256" key="1">
    <source>
        <dbReference type="SAM" id="MobiDB-lite"/>
    </source>
</evidence>
<sequence length="1163" mass="129098">MPVLNGSYRMICSLIFVTVVLMIMGATFHMGLAGDILQLAPWSQNENPHAPATPTPATPPTQPYVPAEGTNGGDDKHLDRVSPTNGAGLPKVIGLVFYGRKEVVSILDCYLKRNMKDNGGILDEVIFAINTGNQDDLAYLEELLVTHSGYSKHVAEGEYDPRFWFSNWEAVSDPDAVYVKIDDDVVFIEDDTIGHVVNRLVSNPKYFAVSANVVNNPALSWVHSRLGVYEPYWPEMHPPKSKPAASWRASELPAFEGPITGPEGFDPDGNTEAPYEGHRWLPVRNDSFDINDSPSRTLTYDAYGPSWLNWAASAQTHYSFLQHVEENKTSKYKFDIWDYGYERLSINFFVLRGKDVLDVFPFPEKDDELYLTTIRPKELRRHVVVDGTGIATHFAFRTQRDAHGGKGLAWTDALDRYRAYAQEKWRFSAVWLHRLGCPTSVILPIFFSLRYLVAMKLWTLAGFICPVASGFLYSNNSNQTLLPLTFTPLPVGSITPRGWLQSELMAMANGLAGHEHDFYVFVSNSRWLQASGGTDYSNLNEALPYWFNGIVPLAYSLNDARLKEQVHSVASTVLSLQSSDGWIGPEIPAERNFWGRTPLFLGLTQLAEANATWERPIVDALGRFMVLTNSMLHNSSFGFNRCASTIDCRWGQVRVADMILTIQWLLDKQKSGPSLTSVLWDNMQMFNDQTQYKWTDWYRPGTYPEVVADPTPSNPQFPYMHGVNVGQGLKSSAVIRRFTKDNSLLDAGLVAVNWTFTYHGAASGTILADEIIRDMNPYMGSELCTAVETAYSMSYLYEATGHYDYADRAELAIFNALPVMLTADMWAHQYMSQPNQPWAWNNSDGIFTTSNSGVATSFGLEPQYPCCTVNHPQGYPKFLTHSWATTSTGLAHMLLGPSTVTTSLAGSEVTIVCNTNYPFDNTLQYTITADAPFDLSLRVPGWSSPSTSSIIVNGTRIEFTPDSVTRMHKLQMQGGTTTITYTLNADIRIVNRQNNAVAVYVGSLLYALDVGSANVSTIAHAYGDPHGSGITDPPYPQLRDYYLYNTSAWNIAIDVSTLLYHPMNSSATPGTLTSGVFDYYTTPTWISVKGCQIPWGLYKGKVPDAVPAATAGSCVPGTVKEYTLIPYGAAKIHMSELPTVDLSGLVAEDEKEKAFRVQGGIDD</sequence>
<name>A0A420XVW5_9PEZI</name>
<dbReference type="AlphaFoldDB" id="A0A420XVW5"/>
<protein>
    <recommendedName>
        <fullName evidence="2">Non-reducing end beta-L-arabinofuranosidase-like GH127 middle domain-containing protein</fullName>
    </recommendedName>
</protein>
<dbReference type="Proteomes" id="UP000275385">
    <property type="component" value="Unassembled WGS sequence"/>
</dbReference>
<feature type="region of interest" description="Disordered" evidence="1">
    <location>
        <begin position="44"/>
        <end position="83"/>
    </location>
</feature>
<feature type="compositionally biased region" description="Pro residues" evidence="1">
    <location>
        <begin position="51"/>
        <end position="63"/>
    </location>
</feature>
<dbReference type="STRING" id="177199.A0A420XVW5"/>